<keyword evidence="2" id="KW-1185">Reference proteome</keyword>
<proteinExistence type="predicted"/>
<dbReference type="InterPro" id="IPR011852">
    <property type="entry name" value="TRAP_TAXI"/>
</dbReference>
<dbReference type="NCBIfam" id="TIGR02122">
    <property type="entry name" value="TRAP_TAXI"/>
    <property type="match status" value="1"/>
</dbReference>
<name>A0A1Y6CL75_9PROT</name>
<dbReference type="AlphaFoldDB" id="A0A1Y6CL75"/>
<dbReference type="EMBL" id="FWZX01000032">
    <property type="protein sequence ID" value="SMF73711.1"/>
    <property type="molecule type" value="Genomic_DNA"/>
</dbReference>
<dbReference type="STRING" id="560819.SAMN05428998_13246"/>
<dbReference type="RefSeq" id="WP_085125766.1">
    <property type="nucleotide sequence ID" value="NZ_FWZX01000032.1"/>
</dbReference>
<dbReference type="Pfam" id="PF16868">
    <property type="entry name" value="NMT1_3"/>
    <property type="match status" value="1"/>
</dbReference>
<dbReference type="Proteomes" id="UP000192917">
    <property type="component" value="Unassembled WGS sequence"/>
</dbReference>
<dbReference type="PANTHER" id="PTHR42941:SF1">
    <property type="entry name" value="SLL1037 PROTEIN"/>
    <property type="match status" value="1"/>
</dbReference>
<reference evidence="1 2" key="1">
    <citation type="submission" date="2017-04" db="EMBL/GenBank/DDBJ databases">
        <authorList>
            <person name="Afonso C.L."/>
            <person name="Miller P.J."/>
            <person name="Scott M.A."/>
            <person name="Spackman E."/>
            <person name="Goraichik I."/>
            <person name="Dimitrov K.M."/>
            <person name="Suarez D.L."/>
            <person name="Swayne D.E."/>
        </authorList>
    </citation>
    <scope>NUCLEOTIDE SEQUENCE [LARGE SCALE GENOMIC DNA]</scope>
    <source>
        <strain evidence="1 2">USBA 355</strain>
    </source>
</reference>
<dbReference type="SUPFAM" id="SSF53850">
    <property type="entry name" value="Periplasmic binding protein-like II"/>
    <property type="match status" value="1"/>
</dbReference>
<dbReference type="PANTHER" id="PTHR42941">
    <property type="entry name" value="SLL1037 PROTEIN"/>
    <property type="match status" value="1"/>
</dbReference>
<evidence type="ECO:0000313" key="2">
    <source>
        <dbReference type="Proteomes" id="UP000192917"/>
    </source>
</evidence>
<sequence length="317" mass="33112">MKKTTRLAITLAAGLGLAGAGLGVGGAQAQQLKLMTGPQGGSWYPLGGAIQNMVADAVGANILVLPGGGIANVQGVQSGQADMGFANSISTVDAMNGRKPFTGKADNVCNLATLYPQYFQIVALKGGPGKVADFKGRRLVTQPVGNTAEQVTRMVLDVAGLKYDDMKAVDYVSYSDGVSLMQDGNADVFTLGTTVPASAIMDLANSRDISLVSLDSAFIEKMRAKNPGFAELTIPAGSYPGQDKDVTAVGYATHVIARCNLDAKLVHDIMKTIWANIGEMKSIAGAMKGITLKSMAMDNGVPMHEGARQFYKEEGVM</sequence>
<accession>A0A1Y6CL75</accession>
<evidence type="ECO:0008006" key="3">
    <source>
        <dbReference type="Google" id="ProtNLM"/>
    </source>
</evidence>
<dbReference type="Gene3D" id="3.40.190.10">
    <property type="entry name" value="Periplasmic binding protein-like II"/>
    <property type="match status" value="2"/>
</dbReference>
<dbReference type="CDD" id="cd13520">
    <property type="entry name" value="PBP2_TAXI_TRAP"/>
    <property type="match status" value="1"/>
</dbReference>
<gene>
    <name evidence="1" type="ORF">SAMN05428998_13246</name>
</gene>
<protein>
    <recommendedName>
        <fullName evidence="3">TRAP transporter solute receptor, TAXI family</fullName>
    </recommendedName>
</protein>
<organism evidence="1 2">
    <name type="scientific">Tistlia consotensis USBA 355</name>
    <dbReference type="NCBI Taxonomy" id="560819"/>
    <lineage>
        <taxon>Bacteria</taxon>
        <taxon>Pseudomonadati</taxon>
        <taxon>Pseudomonadota</taxon>
        <taxon>Alphaproteobacteria</taxon>
        <taxon>Rhodospirillales</taxon>
        <taxon>Rhodovibrionaceae</taxon>
        <taxon>Tistlia</taxon>
    </lineage>
</organism>
<evidence type="ECO:0000313" key="1">
    <source>
        <dbReference type="EMBL" id="SMF73711.1"/>
    </source>
</evidence>